<comment type="caution">
    <text evidence="1">The sequence shown here is derived from an EMBL/GenBank/DDBJ whole genome shotgun (WGS) entry which is preliminary data.</text>
</comment>
<gene>
    <name evidence="1" type="primary">Necator_chrX.g25353</name>
    <name evidence="1" type="ORF">RB195_025187</name>
</gene>
<organism evidence="1 2">
    <name type="scientific">Necator americanus</name>
    <name type="common">Human hookworm</name>
    <dbReference type="NCBI Taxonomy" id="51031"/>
    <lineage>
        <taxon>Eukaryota</taxon>
        <taxon>Metazoa</taxon>
        <taxon>Ecdysozoa</taxon>
        <taxon>Nematoda</taxon>
        <taxon>Chromadorea</taxon>
        <taxon>Rhabditida</taxon>
        <taxon>Rhabditina</taxon>
        <taxon>Rhabditomorpha</taxon>
        <taxon>Strongyloidea</taxon>
        <taxon>Ancylostomatidae</taxon>
        <taxon>Bunostominae</taxon>
        <taxon>Necator</taxon>
    </lineage>
</organism>
<sequence length="376" mass="43184">MPNALEEAAYEMDDVFDARMDQLKARLGTDQVPHHETCEHLGRQWLGNEMNGKLLVLTSDRPKACNQVTGRCKGGGLESPPTNKHLMSSSGERNVFPKAYGTRAAIEDLMMRAKKIKYDVIGLIETRRPHPLNAVYETGEELFLGTCESRGVGGVGVLVNTSMAMNIDFFEQLTTRIGRLRMRRCAPTLALTVFVAYAPTSSYEEEVEAFYTNLEKFFREDHAFCKVIIGDFTLRLESPDGGYHNEIDHIIVSKWFCLTDVVVVPKIYAGSDHRLLRERFSFTRKEEKVVKFREQNLRATINWDLFATLADFWEDSVMDKIDKEYDRLVEHLHDFTNKAEFQNYQKTSVSWSWSEPEGKNRCIEKGNGENHLRILH</sequence>
<dbReference type="Proteomes" id="UP001303046">
    <property type="component" value="Unassembled WGS sequence"/>
</dbReference>
<evidence type="ECO:0008006" key="3">
    <source>
        <dbReference type="Google" id="ProtNLM"/>
    </source>
</evidence>
<reference evidence="1 2" key="1">
    <citation type="submission" date="2023-08" db="EMBL/GenBank/DDBJ databases">
        <title>A Necator americanus chromosomal reference genome.</title>
        <authorList>
            <person name="Ilik V."/>
            <person name="Petrzelkova K.J."/>
            <person name="Pardy F."/>
            <person name="Fuh T."/>
            <person name="Niatou-Singa F.S."/>
            <person name="Gouil Q."/>
            <person name="Baker L."/>
            <person name="Ritchie M.E."/>
            <person name="Jex A.R."/>
            <person name="Gazzola D."/>
            <person name="Li H."/>
            <person name="Toshio Fujiwara R."/>
            <person name="Zhan B."/>
            <person name="Aroian R.V."/>
            <person name="Pafco B."/>
            <person name="Schwarz E.M."/>
        </authorList>
    </citation>
    <scope>NUCLEOTIDE SEQUENCE [LARGE SCALE GENOMIC DNA]</scope>
    <source>
        <strain evidence="1 2">Aroian</strain>
        <tissue evidence="1">Whole animal</tissue>
    </source>
</reference>
<proteinExistence type="predicted"/>
<protein>
    <recommendedName>
        <fullName evidence="3">Endonuclease/exonuclease/phosphatase family protein</fullName>
    </recommendedName>
</protein>
<keyword evidence="2" id="KW-1185">Reference proteome</keyword>
<evidence type="ECO:0000313" key="2">
    <source>
        <dbReference type="Proteomes" id="UP001303046"/>
    </source>
</evidence>
<name>A0ABR1ER72_NECAM</name>
<accession>A0ABR1ER72</accession>
<dbReference type="SUPFAM" id="SSF56219">
    <property type="entry name" value="DNase I-like"/>
    <property type="match status" value="1"/>
</dbReference>
<dbReference type="EMBL" id="JAVFWL010000006">
    <property type="protein sequence ID" value="KAK6765147.1"/>
    <property type="molecule type" value="Genomic_DNA"/>
</dbReference>
<dbReference type="InterPro" id="IPR036691">
    <property type="entry name" value="Endo/exonu/phosph_ase_sf"/>
</dbReference>
<evidence type="ECO:0000313" key="1">
    <source>
        <dbReference type="EMBL" id="KAK6765147.1"/>
    </source>
</evidence>
<dbReference type="Gene3D" id="3.60.10.10">
    <property type="entry name" value="Endonuclease/exonuclease/phosphatase"/>
    <property type="match status" value="1"/>
</dbReference>